<dbReference type="RefSeq" id="WP_260978808.1">
    <property type="nucleotide sequence ID" value="NZ_JAODBU010000008.1"/>
</dbReference>
<evidence type="ECO:0000313" key="1">
    <source>
        <dbReference type="EMBL" id="MCT7399324.1"/>
    </source>
</evidence>
<dbReference type="PIRSF" id="PIRSF015617">
    <property type="entry name" value="Adensltrnsf_CobA"/>
    <property type="match status" value="1"/>
</dbReference>
<dbReference type="InterPro" id="IPR003724">
    <property type="entry name" value="CblAdoTrfase_CobA"/>
</dbReference>
<dbReference type="Pfam" id="PF02572">
    <property type="entry name" value="CobA_CobO_BtuR"/>
    <property type="match status" value="1"/>
</dbReference>
<dbReference type="SUPFAM" id="SSF52540">
    <property type="entry name" value="P-loop containing nucleoside triphosphate hydrolases"/>
    <property type="match status" value="1"/>
</dbReference>
<proteinExistence type="predicted"/>
<evidence type="ECO:0000313" key="2">
    <source>
        <dbReference type="Proteomes" id="UP001431199"/>
    </source>
</evidence>
<dbReference type="EMBL" id="JAODBU010000008">
    <property type="protein sequence ID" value="MCT7399324.1"/>
    <property type="molecule type" value="Genomic_DNA"/>
</dbReference>
<keyword evidence="2" id="KW-1185">Reference proteome</keyword>
<name>A0ABT2M1B6_9FIRM</name>
<sequence length="171" mass="19500">MLHIKCGDGVGKTTSAVGQAVRMLGYNKKVIFVQFMKDGLSGEINFLKNNSNIYVLHPTGPIKFIWNMTDSEKSNLKDIHTNLIKETEKILKSEHISMVIFDEFNSANELNLLDKDYAYKLICGYKDKTEIILTGRNPEEKYVEISDYISEINCIKHPFESGVNARKGIEY</sequence>
<dbReference type="Proteomes" id="UP001431199">
    <property type="component" value="Unassembled WGS sequence"/>
</dbReference>
<dbReference type="InterPro" id="IPR027417">
    <property type="entry name" value="P-loop_NTPase"/>
</dbReference>
<comment type="caution">
    <text evidence="1">The sequence shown here is derived from an EMBL/GenBank/DDBJ whole genome shotgun (WGS) entry which is preliminary data.</text>
</comment>
<protein>
    <submittedName>
        <fullName evidence="1">Cob(I)yrinic acid a,c-diamide adenosyltransferase</fullName>
    </submittedName>
</protein>
<reference evidence="1" key="1">
    <citation type="submission" date="2022-09" db="EMBL/GenBank/DDBJ databases">
        <title>Eubacterium sp. LFL-14 isolated from human feces.</title>
        <authorList>
            <person name="Liu F."/>
        </authorList>
    </citation>
    <scope>NUCLEOTIDE SEQUENCE</scope>
    <source>
        <strain evidence="1">LFL-14</strain>
    </source>
</reference>
<organism evidence="1 2">
    <name type="scientific">Eubacterium album</name>
    <dbReference type="NCBI Taxonomy" id="2978477"/>
    <lineage>
        <taxon>Bacteria</taxon>
        <taxon>Bacillati</taxon>
        <taxon>Bacillota</taxon>
        <taxon>Clostridia</taxon>
        <taxon>Eubacteriales</taxon>
        <taxon>Eubacteriaceae</taxon>
        <taxon>Eubacterium</taxon>
    </lineage>
</organism>
<gene>
    <name evidence="1" type="ORF">N5B56_09555</name>
</gene>
<accession>A0ABT2M1B6</accession>
<dbReference type="Gene3D" id="3.40.50.300">
    <property type="entry name" value="P-loop containing nucleotide triphosphate hydrolases"/>
    <property type="match status" value="1"/>
</dbReference>
<dbReference type="PANTHER" id="PTHR46638:SF1">
    <property type="entry name" value="CORRINOID ADENOSYLTRANSFERASE"/>
    <property type="match status" value="1"/>
</dbReference>
<dbReference type="PANTHER" id="PTHR46638">
    <property type="entry name" value="CORRINOID ADENOSYLTRANSFERASE"/>
    <property type="match status" value="1"/>
</dbReference>